<keyword evidence="4" id="KW-1185">Reference proteome</keyword>
<evidence type="ECO:0000313" key="3">
    <source>
        <dbReference type="EMBL" id="TQB71589.1"/>
    </source>
</evidence>
<gene>
    <name evidence="3" type="ORF">MPDQ_007448</name>
</gene>
<reference evidence="3 4" key="1">
    <citation type="submission" date="2019-06" db="EMBL/GenBank/DDBJ databases">
        <title>Wine fermentation using esterase from Monascus purpureus.</title>
        <authorList>
            <person name="Geng C."/>
            <person name="Zhang Y."/>
        </authorList>
    </citation>
    <scope>NUCLEOTIDE SEQUENCE [LARGE SCALE GENOMIC DNA]</scope>
    <source>
        <strain evidence="3">HQ1</strain>
    </source>
</reference>
<proteinExistence type="predicted"/>
<dbReference type="GO" id="GO:0008654">
    <property type="term" value="P:phospholipid biosynthetic process"/>
    <property type="evidence" value="ECO:0007669"/>
    <property type="project" value="InterPro"/>
</dbReference>
<evidence type="ECO:0000313" key="4">
    <source>
        <dbReference type="Proteomes" id="UP000319663"/>
    </source>
</evidence>
<dbReference type="STRING" id="5098.A0A507QS18"/>
<organism evidence="3 4">
    <name type="scientific">Monascus purpureus</name>
    <name type="common">Red mold</name>
    <name type="synonym">Monascus anka</name>
    <dbReference type="NCBI Taxonomy" id="5098"/>
    <lineage>
        <taxon>Eukaryota</taxon>
        <taxon>Fungi</taxon>
        <taxon>Dikarya</taxon>
        <taxon>Ascomycota</taxon>
        <taxon>Pezizomycotina</taxon>
        <taxon>Eurotiomycetes</taxon>
        <taxon>Eurotiomycetidae</taxon>
        <taxon>Eurotiales</taxon>
        <taxon>Aspergillaceae</taxon>
        <taxon>Monascus</taxon>
    </lineage>
</organism>
<dbReference type="PANTHER" id="PTHR10067">
    <property type="entry name" value="PHOSPHATIDYLSERINE DECARBOXYLASE"/>
    <property type="match status" value="1"/>
</dbReference>
<keyword evidence="1" id="KW-0210">Decarboxylase</keyword>
<accession>A0A507QS18</accession>
<dbReference type="PANTHER" id="PTHR10067:SF11">
    <property type="entry name" value="PHOSPHATIDYLSERINE DECARBOXYLASE"/>
    <property type="match status" value="1"/>
</dbReference>
<dbReference type="Pfam" id="PF02666">
    <property type="entry name" value="PS_Dcarbxylase"/>
    <property type="match status" value="1"/>
</dbReference>
<dbReference type="AlphaFoldDB" id="A0A507QS18"/>
<keyword evidence="2" id="KW-0456">Lyase</keyword>
<dbReference type="GO" id="GO:0004609">
    <property type="term" value="F:phosphatidylserine decarboxylase activity"/>
    <property type="evidence" value="ECO:0007669"/>
    <property type="project" value="InterPro"/>
</dbReference>
<protein>
    <recommendedName>
        <fullName evidence="5">Phosphatidylserine decarboxylase</fullName>
    </recommendedName>
</protein>
<evidence type="ECO:0008006" key="5">
    <source>
        <dbReference type="Google" id="ProtNLM"/>
    </source>
</evidence>
<name>A0A507QS18_MONPU</name>
<dbReference type="InterPro" id="IPR003817">
    <property type="entry name" value="PS_Dcarbxylase"/>
</dbReference>
<evidence type="ECO:0000256" key="1">
    <source>
        <dbReference type="ARBA" id="ARBA00022793"/>
    </source>
</evidence>
<dbReference type="EMBL" id="VIFY01000079">
    <property type="protein sequence ID" value="TQB71589.1"/>
    <property type="molecule type" value="Genomic_DNA"/>
</dbReference>
<comment type="caution">
    <text evidence="3">The sequence shown here is derived from an EMBL/GenBank/DDBJ whole genome shotgun (WGS) entry which is preliminary data.</text>
</comment>
<dbReference type="Proteomes" id="UP000319663">
    <property type="component" value="Unassembled WGS sequence"/>
</dbReference>
<evidence type="ECO:0000256" key="2">
    <source>
        <dbReference type="ARBA" id="ARBA00023239"/>
    </source>
</evidence>
<sequence>MFLAYYLHSLLDTVLSYYKIIETREVGWITIDRQSGQFKREQQPLWKKFKLLLLFNPLTEWIDRTHWMRLWTRDKSVAAGGRERQPRSHREIKGFIDFYQIDMSDFSPSDPEEYPTFEDFFVRKHASHARPIYQPEDRTKAIVVTDARVAVFPSVTRAKELWIKGSQFTIGKLIEDEKKADTWNDGAVASFRLSPQDYHRYHSPVAGKVKWYKRIPGSYLQVDPVALHSSVNILTENARCCVCIDSSEFGQVLFVAIGATDVGTVEFHEPMRQPGHDVEKGEEIGLFQFGGSAIVVVFENGRIGFDEDLLVPSNKEINIDVRVGQSLGKATRPRARK</sequence>